<proteinExistence type="predicted"/>
<gene>
    <name evidence="2" type="ORF">EK21DRAFT_55638</name>
</gene>
<feature type="region of interest" description="Disordered" evidence="1">
    <location>
        <begin position="101"/>
        <end position="121"/>
    </location>
</feature>
<sequence>MVNAIKFILNFIDDIPDSKLEVGIKDRGTVYRDRDLRLDNHETTRRDKAIYNLQVQVNEACRHTSLAMAVPDSVARCSAPVKDPWSAQKIRDELKKSVTGFVLPRPGKTGKSGKAGKGKKK</sequence>
<keyword evidence="3" id="KW-1185">Reference proteome</keyword>
<reference evidence="2" key="1">
    <citation type="journal article" date="2020" name="Stud. Mycol.">
        <title>101 Dothideomycetes genomes: a test case for predicting lifestyles and emergence of pathogens.</title>
        <authorList>
            <person name="Haridas S."/>
            <person name="Albert R."/>
            <person name="Binder M."/>
            <person name="Bloem J."/>
            <person name="Labutti K."/>
            <person name="Salamov A."/>
            <person name="Andreopoulos B."/>
            <person name="Baker S."/>
            <person name="Barry K."/>
            <person name="Bills G."/>
            <person name="Bluhm B."/>
            <person name="Cannon C."/>
            <person name="Castanera R."/>
            <person name="Culley D."/>
            <person name="Daum C."/>
            <person name="Ezra D."/>
            <person name="Gonzalez J."/>
            <person name="Henrissat B."/>
            <person name="Kuo A."/>
            <person name="Liang C."/>
            <person name="Lipzen A."/>
            <person name="Lutzoni F."/>
            <person name="Magnuson J."/>
            <person name="Mondo S."/>
            <person name="Nolan M."/>
            <person name="Ohm R."/>
            <person name="Pangilinan J."/>
            <person name="Park H.-J."/>
            <person name="Ramirez L."/>
            <person name="Alfaro M."/>
            <person name="Sun H."/>
            <person name="Tritt A."/>
            <person name="Yoshinaga Y."/>
            <person name="Zwiers L.-H."/>
            <person name="Turgeon B."/>
            <person name="Goodwin S."/>
            <person name="Spatafora J."/>
            <person name="Crous P."/>
            <person name="Grigoriev I."/>
        </authorList>
    </citation>
    <scope>NUCLEOTIDE SEQUENCE</scope>
    <source>
        <strain evidence="2">CBS 110217</strain>
    </source>
</reference>
<evidence type="ECO:0000313" key="2">
    <source>
        <dbReference type="EMBL" id="KAF2035028.1"/>
    </source>
</evidence>
<dbReference type="EMBL" id="ML978159">
    <property type="protein sequence ID" value="KAF2035028.1"/>
    <property type="molecule type" value="Genomic_DNA"/>
</dbReference>
<evidence type="ECO:0000256" key="1">
    <source>
        <dbReference type="SAM" id="MobiDB-lite"/>
    </source>
</evidence>
<organism evidence="2 3">
    <name type="scientific">Setomelanomma holmii</name>
    <dbReference type="NCBI Taxonomy" id="210430"/>
    <lineage>
        <taxon>Eukaryota</taxon>
        <taxon>Fungi</taxon>
        <taxon>Dikarya</taxon>
        <taxon>Ascomycota</taxon>
        <taxon>Pezizomycotina</taxon>
        <taxon>Dothideomycetes</taxon>
        <taxon>Pleosporomycetidae</taxon>
        <taxon>Pleosporales</taxon>
        <taxon>Pleosporineae</taxon>
        <taxon>Phaeosphaeriaceae</taxon>
        <taxon>Setomelanomma</taxon>
    </lineage>
</organism>
<comment type="caution">
    <text evidence="2">The sequence shown here is derived from an EMBL/GenBank/DDBJ whole genome shotgun (WGS) entry which is preliminary data.</text>
</comment>
<name>A0A9P4LR87_9PLEO</name>
<dbReference type="OrthoDB" id="3521506at2759"/>
<dbReference type="AlphaFoldDB" id="A0A9P4LR87"/>
<dbReference type="Proteomes" id="UP000799777">
    <property type="component" value="Unassembled WGS sequence"/>
</dbReference>
<evidence type="ECO:0000313" key="3">
    <source>
        <dbReference type="Proteomes" id="UP000799777"/>
    </source>
</evidence>
<protein>
    <submittedName>
        <fullName evidence="2">Uncharacterized protein</fullName>
    </submittedName>
</protein>
<accession>A0A9P4LR87</accession>